<dbReference type="InterPro" id="IPR025944">
    <property type="entry name" value="Sigma_54_int_dom_CS"/>
</dbReference>
<dbReference type="GO" id="GO:0005737">
    <property type="term" value="C:cytoplasm"/>
    <property type="evidence" value="ECO:0007669"/>
    <property type="project" value="UniProtKB-SubCell"/>
</dbReference>
<dbReference type="GO" id="GO:0005524">
    <property type="term" value="F:ATP binding"/>
    <property type="evidence" value="ECO:0007669"/>
    <property type="project" value="UniProtKB-KW"/>
</dbReference>
<keyword evidence="4" id="KW-0597">Phosphoprotein</keyword>
<evidence type="ECO:0000256" key="6">
    <source>
        <dbReference type="ARBA" id="ARBA00022840"/>
    </source>
</evidence>
<keyword evidence="3" id="KW-0678">Repressor</keyword>
<dbReference type="Gene3D" id="3.40.50.300">
    <property type="entry name" value="P-loop containing nucleotide triphosphate hydrolases"/>
    <property type="match status" value="1"/>
</dbReference>
<dbReference type="InterPro" id="IPR002197">
    <property type="entry name" value="HTH_Fis"/>
</dbReference>
<evidence type="ECO:0000256" key="8">
    <source>
        <dbReference type="ARBA" id="ARBA00023015"/>
    </source>
</evidence>
<evidence type="ECO:0000256" key="11">
    <source>
        <dbReference type="ARBA" id="ARBA00023163"/>
    </source>
</evidence>
<keyword evidence="11" id="KW-0804">Transcription</keyword>
<keyword evidence="7" id="KW-0902">Two-component regulatory system</keyword>
<dbReference type="CDD" id="cd00009">
    <property type="entry name" value="AAA"/>
    <property type="match status" value="1"/>
</dbReference>
<keyword evidence="8" id="KW-0805">Transcription regulation</keyword>
<evidence type="ECO:0000256" key="5">
    <source>
        <dbReference type="ARBA" id="ARBA00022741"/>
    </source>
</evidence>
<keyword evidence="5" id="KW-0547">Nucleotide-binding</keyword>
<keyword evidence="2" id="KW-0963">Cytoplasm</keyword>
<dbReference type="PROSITE" id="PS50045">
    <property type="entry name" value="SIGMA54_INTERACT_4"/>
    <property type="match status" value="1"/>
</dbReference>
<keyword evidence="6" id="KW-0067">ATP-binding</keyword>
<keyword evidence="10" id="KW-0010">Activator</keyword>
<dbReference type="EMBL" id="CP016616">
    <property type="protein sequence ID" value="ANY78354.1"/>
    <property type="molecule type" value="Genomic_DNA"/>
</dbReference>
<dbReference type="AlphaFoldDB" id="A0A1B2EEE4"/>
<dbReference type="Pfam" id="PF02954">
    <property type="entry name" value="HTH_8"/>
    <property type="match status" value="1"/>
</dbReference>
<dbReference type="InterPro" id="IPR009057">
    <property type="entry name" value="Homeodomain-like_sf"/>
</dbReference>
<dbReference type="PRINTS" id="PR01590">
    <property type="entry name" value="HTHFIS"/>
</dbReference>
<evidence type="ECO:0000256" key="9">
    <source>
        <dbReference type="ARBA" id="ARBA00023125"/>
    </source>
</evidence>
<dbReference type="InterPro" id="IPR027417">
    <property type="entry name" value="P-loop_NTPase"/>
</dbReference>
<reference evidence="13" key="1">
    <citation type="submission" date="2016-07" db="EMBL/GenBank/DDBJ databases">
        <title>Microvirga ossetica sp. nov. a new species of rhizobia isolated from root nodules of the legume species Vicia alpestris Steven originated from North Ossetia region in the Caucasus.</title>
        <authorList>
            <person name="Safronova V.I."/>
            <person name="Kuznetsova I.G."/>
            <person name="Sazanova A.L."/>
            <person name="Belimov A."/>
            <person name="Andronov E."/>
            <person name="Osledkin Y.S."/>
            <person name="Onishchuk O.P."/>
            <person name="Kurchak O.N."/>
            <person name="Shaposhnikov A.I."/>
            <person name="Willems A."/>
            <person name="Tikhonovich I.A."/>
        </authorList>
    </citation>
    <scope>NUCLEOTIDE SEQUENCE [LARGE SCALE GENOMIC DNA]</scope>
    <source>
        <strain evidence="13">V5/3M</strain>
    </source>
</reference>
<comment type="subcellular location">
    <subcellularLocation>
        <location evidence="1">Cytoplasm</location>
    </subcellularLocation>
</comment>
<evidence type="ECO:0000313" key="13">
    <source>
        <dbReference type="EMBL" id="ANY78354.1"/>
    </source>
</evidence>
<evidence type="ECO:0000256" key="10">
    <source>
        <dbReference type="ARBA" id="ARBA00023159"/>
    </source>
</evidence>
<dbReference type="GO" id="GO:0000160">
    <property type="term" value="P:phosphorelay signal transduction system"/>
    <property type="evidence" value="ECO:0007669"/>
    <property type="project" value="UniProtKB-KW"/>
</dbReference>
<dbReference type="Gene3D" id="1.10.10.60">
    <property type="entry name" value="Homeodomain-like"/>
    <property type="match status" value="1"/>
</dbReference>
<dbReference type="SUPFAM" id="SSF52540">
    <property type="entry name" value="P-loop containing nucleoside triphosphate hydrolases"/>
    <property type="match status" value="1"/>
</dbReference>
<dbReference type="PANTHER" id="PTHR32071">
    <property type="entry name" value="TRANSCRIPTIONAL REGULATORY PROTEIN"/>
    <property type="match status" value="1"/>
</dbReference>
<dbReference type="GO" id="GO:0043565">
    <property type="term" value="F:sequence-specific DNA binding"/>
    <property type="evidence" value="ECO:0007669"/>
    <property type="project" value="InterPro"/>
</dbReference>
<sequence>MPLPRLFADDIRALRGETEKPAAGSERERIGRLAERAARSSLPVLIEGEPGSGAPALARAIHDCGERRERSFIRLHAGEAPVQGLSSRLPAALKEAHGGTLFIDDVERLGADDQSELLAFLHRQDGARSPRRHDVRIVAAGLDIAGSVRSGHFREDLFYALQALPISVRPLRAQREAIADWAHRFVRRFAADEGKRIRGLSAEAAGLLARYDWPGNLRQLENAVYRAVILAEGPFLTPTEFPQIASHLQGRRIEIPPLPIAQAPVLQTTYASERIARRDPNALPLVDDAGDMFTLADLEAQAIRFALAHYRGRMSAISRHLGIGRSTLYRKLKELGLSDEAA</sequence>
<protein>
    <recommendedName>
        <fullName evidence="12">Sigma-54 factor interaction domain-containing protein</fullName>
    </recommendedName>
</protein>
<evidence type="ECO:0000256" key="3">
    <source>
        <dbReference type="ARBA" id="ARBA00022491"/>
    </source>
</evidence>
<accession>A0A1B2EEE4</accession>
<dbReference type="PROSITE" id="PS00688">
    <property type="entry name" value="SIGMA54_INTERACT_3"/>
    <property type="match status" value="1"/>
</dbReference>
<dbReference type="Pfam" id="PF14532">
    <property type="entry name" value="Sigma54_activ_2"/>
    <property type="match status" value="1"/>
</dbReference>
<evidence type="ECO:0000256" key="2">
    <source>
        <dbReference type="ARBA" id="ARBA00022490"/>
    </source>
</evidence>
<evidence type="ECO:0000259" key="12">
    <source>
        <dbReference type="PROSITE" id="PS50045"/>
    </source>
</evidence>
<dbReference type="RefSeq" id="WP_099509343.1">
    <property type="nucleotide sequence ID" value="NZ_CP016616.1"/>
</dbReference>
<name>A0A1B2EEE4_9HYPH</name>
<feature type="domain" description="Sigma-54 factor interaction" evidence="12">
    <location>
        <begin position="28"/>
        <end position="229"/>
    </location>
</feature>
<evidence type="ECO:0000256" key="7">
    <source>
        <dbReference type="ARBA" id="ARBA00023012"/>
    </source>
</evidence>
<keyword evidence="9" id="KW-0238">DNA-binding</keyword>
<dbReference type="Gene3D" id="1.10.8.60">
    <property type="match status" value="1"/>
</dbReference>
<dbReference type="SUPFAM" id="SSF46689">
    <property type="entry name" value="Homeodomain-like"/>
    <property type="match status" value="1"/>
</dbReference>
<dbReference type="InterPro" id="IPR002078">
    <property type="entry name" value="Sigma_54_int"/>
</dbReference>
<organism evidence="13">
    <name type="scientific">Microvirga ossetica</name>
    <dbReference type="NCBI Taxonomy" id="1882682"/>
    <lineage>
        <taxon>Bacteria</taxon>
        <taxon>Pseudomonadati</taxon>
        <taxon>Pseudomonadota</taxon>
        <taxon>Alphaproteobacteria</taxon>
        <taxon>Hyphomicrobiales</taxon>
        <taxon>Methylobacteriaceae</taxon>
        <taxon>Microvirga</taxon>
    </lineage>
</organism>
<gene>
    <name evidence="13" type="ORF">BB934_08970</name>
</gene>
<dbReference type="KEGG" id="moc:BB934_08970"/>
<dbReference type="Pfam" id="PF25601">
    <property type="entry name" value="AAA_lid_14"/>
    <property type="match status" value="1"/>
</dbReference>
<dbReference type="PANTHER" id="PTHR32071:SF95">
    <property type="entry name" value="DNA-BINDING TRANSCRIPTIONAL REGULATOR NTRC"/>
    <property type="match status" value="1"/>
</dbReference>
<dbReference type="OrthoDB" id="9761019at2"/>
<evidence type="ECO:0000256" key="1">
    <source>
        <dbReference type="ARBA" id="ARBA00004496"/>
    </source>
</evidence>
<evidence type="ECO:0000256" key="4">
    <source>
        <dbReference type="ARBA" id="ARBA00022553"/>
    </source>
</evidence>
<proteinExistence type="predicted"/>
<dbReference type="InterPro" id="IPR058031">
    <property type="entry name" value="AAA_lid_NorR"/>
</dbReference>
<dbReference type="GO" id="GO:0006355">
    <property type="term" value="P:regulation of DNA-templated transcription"/>
    <property type="evidence" value="ECO:0007669"/>
    <property type="project" value="InterPro"/>
</dbReference>